<dbReference type="EMBL" id="JBHSGD010000006">
    <property type="protein sequence ID" value="MFC4652894.1"/>
    <property type="molecule type" value="Genomic_DNA"/>
</dbReference>
<keyword evidence="3" id="KW-1185">Reference proteome</keyword>
<dbReference type="Pfam" id="PF01381">
    <property type="entry name" value="HTH_3"/>
    <property type="match status" value="1"/>
</dbReference>
<feature type="domain" description="HTH cro/C1-type" evidence="1">
    <location>
        <begin position="14"/>
        <end position="68"/>
    </location>
</feature>
<dbReference type="Proteomes" id="UP001595987">
    <property type="component" value="Unassembled WGS sequence"/>
</dbReference>
<dbReference type="SUPFAM" id="SSF47413">
    <property type="entry name" value="lambda repressor-like DNA-binding domains"/>
    <property type="match status" value="1"/>
</dbReference>
<name>A0ABV9JHT9_9LACT</name>
<dbReference type="InterPro" id="IPR010982">
    <property type="entry name" value="Lambda_DNA-bd_dom_sf"/>
</dbReference>
<dbReference type="SMART" id="SM00530">
    <property type="entry name" value="HTH_XRE"/>
    <property type="match status" value="1"/>
</dbReference>
<accession>A0ABV9JHT9</accession>
<dbReference type="CDD" id="cd00093">
    <property type="entry name" value="HTH_XRE"/>
    <property type="match status" value="1"/>
</dbReference>
<protein>
    <submittedName>
        <fullName evidence="2">Helix-turn-helix domain-containing protein</fullName>
    </submittedName>
</protein>
<dbReference type="InterPro" id="IPR001387">
    <property type="entry name" value="Cro/C1-type_HTH"/>
</dbReference>
<evidence type="ECO:0000313" key="2">
    <source>
        <dbReference type="EMBL" id="MFC4652894.1"/>
    </source>
</evidence>
<dbReference type="RefSeq" id="WP_213536863.1">
    <property type="nucleotide sequence ID" value="NZ_BOVQ01000010.1"/>
</dbReference>
<reference evidence="3" key="1">
    <citation type="journal article" date="2019" name="Int. J. Syst. Evol. Microbiol.">
        <title>The Global Catalogue of Microorganisms (GCM) 10K type strain sequencing project: providing services to taxonomists for standard genome sequencing and annotation.</title>
        <authorList>
            <consortium name="The Broad Institute Genomics Platform"/>
            <consortium name="The Broad Institute Genome Sequencing Center for Infectious Disease"/>
            <person name="Wu L."/>
            <person name="Ma J."/>
        </authorList>
    </citation>
    <scope>NUCLEOTIDE SEQUENCE [LARGE SCALE GENOMIC DNA]</scope>
    <source>
        <strain evidence="3">CCUG 63287</strain>
    </source>
</reference>
<evidence type="ECO:0000259" key="1">
    <source>
        <dbReference type="PROSITE" id="PS50943"/>
    </source>
</evidence>
<comment type="caution">
    <text evidence="2">The sequence shown here is derived from an EMBL/GenBank/DDBJ whole genome shotgun (WGS) entry which is preliminary data.</text>
</comment>
<dbReference type="PROSITE" id="PS50943">
    <property type="entry name" value="HTH_CROC1"/>
    <property type="match status" value="1"/>
</dbReference>
<proteinExistence type="predicted"/>
<dbReference type="Gene3D" id="1.10.260.40">
    <property type="entry name" value="lambda repressor-like DNA-binding domains"/>
    <property type="match status" value="1"/>
</dbReference>
<organism evidence="2 3">
    <name type="scientific">Lactococcus nasutitermitis</name>
    <dbReference type="NCBI Taxonomy" id="1652957"/>
    <lineage>
        <taxon>Bacteria</taxon>
        <taxon>Bacillati</taxon>
        <taxon>Bacillota</taxon>
        <taxon>Bacilli</taxon>
        <taxon>Lactobacillales</taxon>
        <taxon>Streptococcaceae</taxon>
        <taxon>Lactococcus</taxon>
    </lineage>
</organism>
<sequence length="117" mass="13385">MKDDKQTAIIAQNIKKYLIENKMLQKELATRVGIAPSTLTDYLKLRSRPSHTVVKLMADVFGVEKSDIDTTYKVESSKNLECLISEAQFFEGHPLGNNDKAVIEHLIRSYFENKNRI</sequence>
<gene>
    <name evidence="2" type="ORF">ACFO26_08225</name>
</gene>
<evidence type="ECO:0000313" key="3">
    <source>
        <dbReference type="Proteomes" id="UP001595987"/>
    </source>
</evidence>